<dbReference type="Proteomes" id="UP000317648">
    <property type="component" value="Chromosome"/>
</dbReference>
<dbReference type="OrthoDB" id="9806952at2"/>
<proteinExistence type="predicted"/>
<accession>A0A518E250</accession>
<gene>
    <name evidence="3" type="ORF">Pla8534_60050</name>
</gene>
<keyword evidence="1" id="KW-0472">Membrane</keyword>
<dbReference type="Pfam" id="PF01966">
    <property type="entry name" value="HD"/>
    <property type="match status" value="1"/>
</dbReference>
<feature type="domain" description="HD/PDEase" evidence="2">
    <location>
        <begin position="547"/>
        <end position="708"/>
    </location>
</feature>
<dbReference type="SUPFAM" id="SSF109604">
    <property type="entry name" value="HD-domain/PDEase-like"/>
    <property type="match status" value="1"/>
</dbReference>
<name>A0A518E250_9BACT</name>
<evidence type="ECO:0000313" key="3">
    <source>
        <dbReference type="EMBL" id="QDU98144.1"/>
    </source>
</evidence>
<dbReference type="InterPro" id="IPR052722">
    <property type="entry name" value="PgpH_phosphodiesterase"/>
</dbReference>
<feature type="transmembrane region" description="Helical" evidence="1">
    <location>
        <begin position="345"/>
        <end position="361"/>
    </location>
</feature>
<dbReference type="SMART" id="SM00471">
    <property type="entry name" value="HDc"/>
    <property type="match status" value="1"/>
</dbReference>
<feature type="transmembrane region" description="Helical" evidence="1">
    <location>
        <begin position="373"/>
        <end position="391"/>
    </location>
</feature>
<feature type="transmembrane region" description="Helical" evidence="1">
    <location>
        <begin position="497"/>
        <end position="518"/>
    </location>
</feature>
<dbReference type="Pfam" id="PF07698">
    <property type="entry name" value="7TM-7TMR_HD"/>
    <property type="match status" value="1"/>
</dbReference>
<organism evidence="3 4">
    <name type="scientific">Lignipirellula cremea</name>
    <dbReference type="NCBI Taxonomy" id="2528010"/>
    <lineage>
        <taxon>Bacteria</taxon>
        <taxon>Pseudomonadati</taxon>
        <taxon>Planctomycetota</taxon>
        <taxon>Planctomycetia</taxon>
        <taxon>Pirellulales</taxon>
        <taxon>Pirellulaceae</taxon>
        <taxon>Lignipirellula</taxon>
    </lineage>
</organism>
<dbReference type="KEGG" id="lcre:Pla8534_60050"/>
<reference evidence="3 4" key="1">
    <citation type="submission" date="2019-02" db="EMBL/GenBank/DDBJ databases">
        <title>Deep-cultivation of Planctomycetes and their phenomic and genomic characterization uncovers novel biology.</title>
        <authorList>
            <person name="Wiegand S."/>
            <person name="Jogler M."/>
            <person name="Boedeker C."/>
            <person name="Pinto D."/>
            <person name="Vollmers J."/>
            <person name="Rivas-Marin E."/>
            <person name="Kohn T."/>
            <person name="Peeters S.H."/>
            <person name="Heuer A."/>
            <person name="Rast P."/>
            <person name="Oberbeckmann S."/>
            <person name="Bunk B."/>
            <person name="Jeske O."/>
            <person name="Meyerdierks A."/>
            <person name="Storesund J.E."/>
            <person name="Kallscheuer N."/>
            <person name="Luecker S."/>
            <person name="Lage O.M."/>
            <person name="Pohl T."/>
            <person name="Merkel B.J."/>
            <person name="Hornburger P."/>
            <person name="Mueller R.-W."/>
            <person name="Bruemmer F."/>
            <person name="Labrenz M."/>
            <person name="Spormann A.M."/>
            <person name="Op den Camp H."/>
            <person name="Overmann J."/>
            <person name="Amann R."/>
            <person name="Jetten M.S.M."/>
            <person name="Mascher T."/>
            <person name="Medema M.H."/>
            <person name="Devos D.P."/>
            <person name="Kaster A.-K."/>
            <person name="Ovreas L."/>
            <person name="Rohde M."/>
            <person name="Galperin M.Y."/>
            <person name="Jogler C."/>
        </authorList>
    </citation>
    <scope>NUCLEOTIDE SEQUENCE [LARGE SCALE GENOMIC DNA]</scope>
    <source>
        <strain evidence="3 4">Pla85_3_4</strain>
    </source>
</reference>
<evidence type="ECO:0000313" key="4">
    <source>
        <dbReference type="Proteomes" id="UP000317648"/>
    </source>
</evidence>
<feature type="transmembrane region" description="Helical" evidence="1">
    <location>
        <begin position="397"/>
        <end position="413"/>
    </location>
</feature>
<keyword evidence="1" id="KW-0812">Transmembrane</keyword>
<protein>
    <recommendedName>
        <fullName evidence="2">HD/PDEase domain-containing protein</fullName>
    </recommendedName>
</protein>
<feature type="transmembrane region" description="Helical" evidence="1">
    <location>
        <begin position="33"/>
        <end position="54"/>
    </location>
</feature>
<dbReference type="CDD" id="cd00077">
    <property type="entry name" value="HDc"/>
    <property type="match status" value="1"/>
</dbReference>
<dbReference type="InterPro" id="IPR006675">
    <property type="entry name" value="HDIG_dom"/>
</dbReference>
<dbReference type="NCBIfam" id="TIGR00277">
    <property type="entry name" value="HDIG"/>
    <property type="match status" value="1"/>
</dbReference>
<dbReference type="InterPro" id="IPR003607">
    <property type="entry name" value="HD/PDEase_dom"/>
</dbReference>
<dbReference type="Gene3D" id="1.10.3210.10">
    <property type="entry name" value="Hypothetical protein af1432"/>
    <property type="match status" value="1"/>
</dbReference>
<dbReference type="EMBL" id="CP036433">
    <property type="protein sequence ID" value="QDU98144.1"/>
    <property type="molecule type" value="Genomic_DNA"/>
</dbReference>
<keyword evidence="1" id="KW-1133">Transmembrane helix</keyword>
<dbReference type="InterPro" id="IPR006674">
    <property type="entry name" value="HD_domain"/>
</dbReference>
<dbReference type="AlphaFoldDB" id="A0A518E250"/>
<dbReference type="PANTHER" id="PTHR36442">
    <property type="entry name" value="CYCLIC-DI-AMP PHOSPHODIESTERASE PGPH"/>
    <property type="match status" value="1"/>
</dbReference>
<dbReference type="RefSeq" id="WP_145057156.1">
    <property type="nucleotide sequence ID" value="NZ_CP036433.1"/>
</dbReference>
<dbReference type="PANTHER" id="PTHR36442:SF1">
    <property type="entry name" value="CYCLIC-DI-AMP PHOSPHODIESTERASE PGPH"/>
    <property type="match status" value="1"/>
</dbReference>
<feature type="transmembrane region" description="Helical" evidence="1">
    <location>
        <begin position="464"/>
        <end position="485"/>
    </location>
</feature>
<dbReference type="Pfam" id="PF07697">
    <property type="entry name" value="7TMR-HDED"/>
    <property type="match status" value="1"/>
</dbReference>
<evidence type="ECO:0000256" key="1">
    <source>
        <dbReference type="SAM" id="Phobius"/>
    </source>
</evidence>
<keyword evidence="4" id="KW-1185">Reference proteome</keyword>
<dbReference type="InterPro" id="IPR011624">
    <property type="entry name" value="Metal-dep_PHydrolase_7TM_extra"/>
</dbReference>
<dbReference type="InterPro" id="IPR011621">
    <property type="entry name" value="Metal-dep_PHydrolase_7TM_intra"/>
</dbReference>
<evidence type="ECO:0000259" key="2">
    <source>
        <dbReference type="SMART" id="SM00471"/>
    </source>
</evidence>
<sequence length="766" mass="83752">MSTTGSYKRARSALELPPGQIARAFRSVRRPDVLLRAAICLGAAVCMFAATGGWQPAFSYRTRYVPDRKLTASTSFEVKDVTATDRAREKAIAEVITYYTNDPSQLVQLQNALIDRVLQVTKVEDFGSVDQAVWREFFAPGPNGPVSEEVSQAAFAEMQAVFASKEGGESANIAVLRKALANALQDHEDKGLLTNLTHNMADGNQTLIMTHPVGDVAAARLTPVSEVRIGEVGGRLEAKLAAELSSLTMTDHERDSIAKRLYVWLHQRLKPTLVYDQTTTAEKQAEAAAEVKDVMVSYAVGDALAGIEAHRPLTAANLLLLRKEHEAVVAHQSWTDIVARTLAEFGMYAALYLLCGVYLFYRDRRLLTDLWRFLTLLAYVVLTVAFAWQAARDQWRVELIPILLFGMTIAIAYRQDLALLLASAVSLVVVLSLGAGLGEFVIFVSAVAASIVVAQRIRTRTRLIFAGLWSALVAFATAVGVEILVGQPFTQSLLLNAAWYAFSALVASVLMAGLLPFFEKLLDFQTDLSLLELGDQSHPLLQELVRRAPGTYNHSINVASIGEAAAESIGANGLLVRVGAYFHDIGKMLKPGYFVENQSDGANRHDTLAPAMSTLVIIAHVKDGAELARQNGLPECIIDFIEQHHGTTLVEYFYVQAARKVEADPDAKTLDESSFRYPGPKPQTREAAVMMLTDAVESACRTLVDPGPARIESLVNDIAMKRLLDGQFDESALTLKELHTVQQSLIKSLTAVYHGRVKYPAKPQSA</sequence>